<keyword evidence="3 6" id="KW-0812">Transmembrane</keyword>
<comment type="subcellular location">
    <subcellularLocation>
        <location evidence="1">Cell membrane</location>
    </subcellularLocation>
</comment>
<dbReference type="InterPro" id="IPR005899">
    <property type="entry name" value="Na_pump_deCOase"/>
</dbReference>
<evidence type="ECO:0000256" key="1">
    <source>
        <dbReference type="ARBA" id="ARBA00004236"/>
    </source>
</evidence>
<dbReference type="Proteomes" id="UP000295106">
    <property type="component" value="Unassembled WGS sequence"/>
</dbReference>
<keyword evidence="2" id="KW-1003">Cell membrane</keyword>
<dbReference type="EMBL" id="SLXD01000019">
    <property type="protein sequence ID" value="TCO97999.1"/>
    <property type="molecule type" value="Genomic_DNA"/>
</dbReference>
<accession>A0A4R2LX12</accession>
<proteinExistence type="predicted"/>
<keyword evidence="5 6" id="KW-0472">Membrane</keyword>
<gene>
    <name evidence="7" type="ORF">EV684_11928</name>
</gene>
<evidence type="ECO:0000256" key="6">
    <source>
        <dbReference type="SAM" id="Phobius"/>
    </source>
</evidence>
<organism evidence="7 8">
    <name type="scientific">Rubrivivax gelatinosus</name>
    <name type="common">Rhodocyclus gelatinosus</name>
    <name type="synonym">Rhodopseudomonas gelatinosa</name>
    <dbReference type="NCBI Taxonomy" id="28068"/>
    <lineage>
        <taxon>Bacteria</taxon>
        <taxon>Pseudomonadati</taxon>
        <taxon>Pseudomonadota</taxon>
        <taxon>Betaproteobacteria</taxon>
        <taxon>Burkholderiales</taxon>
        <taxon>Sphaerotilaceae</taxon>
        <taxon>Rubrivivax</taxon>
    </lineage>
</organism>
<evidence type="ECO:0000313" key="7">
    <source>
        <dbReference type="EMBL" id="TCO97999.1"/>
    </source>
</evidence>
<feature type="transmembrane region" description="Helical" evidence="6">
    <location>
        <begin position="12"/>
        <end position="40"/>
    </location>
</feature>
<dbReference type="OrthoDB" id="9156634at2"/>
<evidence type="ECO:0000256" key="2">
    <source>
        <dbReference type="ARBA" id="ARBA00022475"/>
    </source>
</evidence>
<dbReference type="RefSeq" id="WP_132649546.1">
    <property type="nucleotide sequence ID" value="NZ_CP181386.1"/>
</dbReference>
<evidence type="ECO:0000256" key="3">
    <source>
        <dbReference type="ARBA" id="ARBA00022692"/>
    </source>
</evidence>
<dbReference type="AlphaFoldDB" id="A0A4R2LX12"/>
<evidence type="ECO:0000313" key="8">
    <source>
        <dbReference type="Proteomes" id="UP000295106"/>
    </source>
</evidence>
<dbReference type="GO" id="GO:0036376">
    <property type="term" value="P:sodium ion export across plasma membrane"/>
    <property type="evidence" value="ECO:0007669"/>
    <property type="project" value="InterPro"/>
</dbReference>
<dbReference type="Pfam" id="PF04277">
    <property type="entry name" value="OAD_gamma"/>
    <property type="match status" value="1"/>
</dbReference>
<dbReference type="GO" id="GO:0005886">
    <property type="term" value="C:plasma membrane"/>
    <property type="evidence" value="ECO:0007669"/>
    <property type="project" value="UniProtKB-SubCell"/>
</dbReference>
<dbReference type="GO" id="GO:0015081">
    <property type="term" value="F:sodium ion transmembrane transporter activity"/>
    <property type="evidence" value="ECO:0007669"/>
    <property type="project" value="InterPro"/>
</dbReference>
<keyword evidence="4 6" id="KW-1133">Transmembrane helix</keyword>
<name>A0A4R2LX12_RUBGE</name>
<sequence length="120" mass="12371">MQPIIPDTLEGALILSLIDFVGSFFIIAAIGVVLAGFPLIGRIAARFEKRAPAAPAAPAATEDAPQDDGELVAVLAAAAHATLGRPVRIVRIEPTNVGDAWAAEGRLAHHGSHQPGRGRG</sequence>
<comment type="caution">
    <text evidence="7">The sequence shown here is derived from an EMBL/GenBank/DDBJ whole genome shotgun (WGS) entry which is preliminary data.</text>
</comment>
<evidence type="ECO:0000256" key="5">
    <source>
        <dbReference type="ARBA" id="ARBA00023136"/>
    </source>
</evidence>
<protein>
    <submittedName>
        <fullName evidence="7">Methylmalonyl-CoA decarboxylase delta subunit</fullName>
    </submittedName>
</protein>
<evidence type="ECO:0000256" key="4">
    <source>
        <dbReference type="ARBA" id="ARBA00022989"/>
    </source>
</evidence>
<dbReference type="GeneID" id="99686465"/>
<reference evidence="7 8" key="1">
    <citation type="submission" date="2019-03" db="EMBL/GenBank/DDBJ databases">
        <title>Genomic Encyclopedia of Type Strains, Phase IV (KMG-IV): sequencing the most valuable type-strain genomes for metagenomic binning, comparative biology and taxonomic classification.</title>
        <authorList>
            <person name="Goeker M."/>
        </authorList>
    </citation>
    <scope>NUCLEOTIDE SEQUENCE [LARGE SCALE GENOMIC DNA]</scope>
    <source>
        <strain evidence="7 8">DSM 1709</strain>
    </source>
</reference>